<proteinExistence type="predicted"/>
<keyword evidence="2" id="KW-1185">Reference proteome</keyword>
<name>A0AAE3SLD0_9BACT</name>
<accession>A0AAE3SLD0</accession>
<evidence type="ECO:0000313" key="2">
    <source>
        <dbReference type="Proteomes" id="UP001207408"/>
    </source>
</evidence>
<dbReference type="EMBL" id="JAPDPI010000047">
    <property type="protein sequence ID" value="MCW3807473.1"/>
    <property type="molecule type" value="Genomic_DNA"/>
</dbReference>
<protein>
    <submittedName>
        <fullName evidence="1">Glycosyl transferase</fullName>
    </submittedName>
</protein>
<dbReference type="Proteomes" id="UP001207408">
    <property type="component" value="Unassembled WGS sequence"/>
</dbReference>
<dbReference type="AlphaFoldDB" id="A0AAE3SLD0"/>
<keyword evidence="1" id="KW-0808">Transferase</keyword>
<gene>
    <name evidence="1" type="ORF">OM074_17710</name>
</gene>
<dbReference type="SUPFAM" id="SSF53756">
    <property type="entry name" value="UDP-Glycosyltransferase/glycogen phosphorylase"/>
    <property type="match status" value="1"/>
</dbReference>
<organism evidence="1 2">
    <name type="scientific">Plebeiibacterium marinum</name>
    <dbReference type="NCBI Taxonomy" id="2992111"/>
    <lineage>
        <taxon>Bacteria</taxon>
        <taxon>Pseudomonadati</taxon>
        <taxon>Bacteroidota</taxon>
        <taxon>Bacteroidia</taxon>
        <taxon>Marinilabiliales</taxon>
        <taxon>Marinilabiliaceae</taxon>
        <taxon>Plebeiibacterium</taxon>
    </lineage>
</organism>
<dbReference type="RefSeq" id="WP_301201885.1">
    <property type="nucleotide sequence ID" value="NZ_JAPDPI010000047.1"/>
</dbReference>
<evidence type="ECO:0000313" key="1">
    <source>
        <dbReference type="EMBL" id="MCW3807473.1"/>
    </source>
</evidence>
<dbReference type="GO" id="GO:0016740">
    <property type="term" value="F:transferase activity"/>
    <property type="evidence" value="ECO:0007669"/>
    <property type="project" value="UniProtKB-KW"/>
</dbReference>
<sequence>MVLQLLPNNNPMGKLIRNMKKQIIYFTFNDPPNGVYNSQVIDVVNFINTLDKDVNIRLFALISPRSFKKNKVKIKALNPQATVLPTIAPLKYWYLNKLLLWIVSLFISTKKVICRGPLATCLALNVFKKAIVVYDGRGAVVAEHEEYGVFENSGLEKQLFEIEKKAVLNSDFRIAVTEKLTNYWKERFFYNSDKHFIIPCTVSDSKTKTNVPQAIKSFILQNKNKVIYTFAGGNGKWQGIDLMIEFLSKQFDNNEQAAALLLCPINNELKNFQKRYNERLLITTVEPEQVNSIICQCDYGLLLRHSTITNKVASPVKIAEYLQAGLKVIISSSIGDYSNFIEVHKLGYIHSDNETPIYNKVPPSLKDHCKNIVESKLRKNSKEIKLKYKSLLK</sequence>
<dbReference type="Gene3D" id="3.40.50.2000">
    <property type="entry name" value="Glycogen Phosphorylase B"/>
    <property type="match status" value="1"/>
</dbReference>
<comment type="caution">
    <text evidence="1">The sequence shown here is derived from an EMBL/GenBank/DDBJ whole genome shotgun (WGS) entry which is preliminary data.</text>
</comment>
<reference evidence="1" key="1">
    <citation type="submission" date="2022-10" db="EMBL/GenBank/DDBJ databases">
        <authorList>
            <person name="Yu W.X."/>
        </authorList>
    </citation>
    <scope>NUCLEOTIDE SEQUENCE</scope>
    <source>
        <strain evidence="1">D04</strain>
    </source>
</reference>